<protein>
    <submittedName>
        <fullName evidence="6">LysR family transcriptional regulator</fullName>
    </submittedName>
</protein>
<dbReference type="Proteomes" id="UP000191418">
    <property type="component" value="Unassembled WGS sequence"/>
</dbReference>
<dbReference type="PANTHER" id="PTHR30537:SF35">
    <property type="entry name" value="TRANSCRIPTIONAL REGULATORY PROTEIN"/>
    <property type="match status" value="1"/>
</dbReference>
<dbReference type="STRING" id="64969.SAMN02745127_00636"/>
<gene>
    <name evidence="6" type="ORF">BTE48_04635</name>
</gene>
<dbReference type="EMBL" id="MTSM01000004">
    <property type="protein sequence ID" value="OPX56265.1"/>
    <property type="molecule type" value="Genomic_DNA"/>
</dbReference>
<name>A0A1T4M329_9GAMM</name>
<evidence type="ECO:0000313" key="7">
    <source>
        <dbReference type="Proteomes" id="UP000191418"/>
    </source>
</evidence>
<dbReference type="Pfam" id="PF00126">
    <property type="entry name" value="HTH_1"/>
    <property type="match status" value="1"/>
</dbReference>
<dbReference type="InterPro" id="IPR058163">
    <property type="entry name" value="LysR-type_TF_proteobact-type"/>
</dbReference>
<dbReference type="PROSITE" id="PS50931">
    <property type="entry name" value="HTH_LYSR"/>
    <property type="match status" value="1"/>
</dbReference>
<keyword evidence="7" id="KW-1185">Reference proteome</keyword>
<dbReference type="GO" id="GO:0006351">
    <property type="term" value="P:DNA-templated transcription"/>
    <property type="evidence" value="ECO:0007669"/>
    <property type="project" value="TreeGrafter"/>
</dbReference>
<dbReference type="InterPro" id="IPR000847">
    <property type="entry name" value="LysR_HTH_N"/>
</dbReference>
<evidence type="ECO:0000256" key="3">
    <source>
        <dbReference type="ARBA" id="ARBA00023125"/>
    </source>
</evidence>
<dbReference type="Gene3D" id="1.10.10.10">
    <property type="entry name" value="Winged helix-like DNA-binding domain superfamily/Winged helix DNA-binding domain"/>
    <property type="match status" value="1"/>
</dbReference>
<dbReference type="PANTHER" id="PTHR30537">
    <property type="entry name" value="HTH-TYPE TRANSCRIPTIONAL REGULATOR"/>
    <property type="match status" value="1"/>
</dbReference>
<evidence type="ECO:0000259" key="5">
    <source>
        <dbReference type="PROSITE" id="PS50931"/>
    </source>
</evidence>
<comment type="caution">
    <text evidence="6">The sequence shown here is derived from an EMBL/GenBank/DDBJ whole genome shotgun (WGS) entry which is preliminary data.</text>
</comment>
<dbReference type="SUPFAM" id="SSF53850">
    <property type="entry name" value="Periplasmic binding protein-like II"/>
    <property type="match status" value="1"/>
</dbReference>
<keyword evidence="2" id="KW-0805">Transcription regulation</keyword>
<organism evidence="6 7">
    <name type="scientific">Oceanospirillum multiglobuliferum</name>
    <dbReference type="NCBI Taxonomy" id="64969"/>
    <lineage>
        <taxon>Bacteria</taxon>
        <taxon>Pseudomonadati</taxon>
        <taxon>Pseudomonadota</taxon>
        <taxon>Gammaproteobacteria</taxon>
        <taxon>Oceanospirillales</taxon>
        <taxon>Oceanospirillaceae</taxon>
        <taxon>Oceanospirillum</taxon>
    </lineage>
</organism>
<dbReference type="InterPro" id="IPR005119">
    <property type="entry name" value="LysR_subst-bd"/>
</dbReference>
<dbReference type="SUPFAM" id="SSF46785">
    <property type="entry name" value="Winged helix' DNA-binding domain"/>
    <property type="match status" value="1"/>
</dbReference>
<dbReference type="Gene3D" id="3.40.190.290">
    <property type="match status" value="1"/>
</dbReference>
<feature type="domain" description="HTH lysR-type" evidence="5">
    <location>
        <begin position="1"/>
        <end position="59"/>
    </location>
</feature>
<evidence type="ECO:0000256" key="4">
    <source>
        <dbReference type="ARBA" id="ARBA00023163"/>
    </source>
</evidence>
<dbReference type="FunFam" id="1.10.10.10:FF:000001">
    <property type="entry name" value="LysR family transcriptional regulator"/>
    <property type="match status" value="1"/>
</dbReference>
<dbReference type="AlphaFoldDB" id="A0A1T4M329"/>
<keyword evidence="4" id="KW-0804">Transcription</keyword>
<reference evidence="6 7" key="1">
    <citation type="submission" date="2017-01" db="EMBL/GenBank/DDBJ databases">
        <title>Genome Sequencing of a Marine Spirillum, Oceanospirillum multiglobuliferum ATCC 33336, from Japan.</title>
        <authorList>
            <person name="Carney J.G."/>
            <person name="Trachtenberg A.M."/>
            <person name="Rheaume B.A."/>
            <person name="Linnane J.D."/>
            <person name="Pitts N.L."/>
            <person name="Mykles D.L."/>
            <person name="Maclea K.S."/>
        </authorList>
    </citation>
    <scope>NUCLEOTIDE SEQUENCE [LARGE SCALE GENOMIC DNA]</scope>
    <source>
        <strain evidence="6 7">ATCC 33336</strain>
    </source>
</reference>
<sequence length="298" mass="33983">MDRLTAMRSFIEVANTCSFTKAADNLNLSRLQVSRHVQELEAWLKQRLIHRTTRRVSLTQAGESALQRCEQILYQTTELELKALEQIDQLTGTIRLAAPIGLAQTRLLDVVTAFNDQHPHVVVDILASDRFSQLVDERVDIALRFTPQPDNSLIAKRLIDIDSVICVSPEYLTRQPAITHPDDLKQHNCFVHLNVNKWHFIHNNQSMTVPVKGNLCANDALLLAHAAIKGKGVVRLPCDLANPFIALQQLTPILLDYRIPSTTLWAVYLSRSYQTTLVRRFIDFLSERWQHDIQVLKV</sequence>
<dbReference type="Pfam" id="PF03466">
    <property type="entry name" value="LysR_substrate"/>
    <property type="match status" value="1"/>
</dbReference>
<comment type="similarity">
    <text evidence="1">Belongs to the LysR transcriptional regulatory family.</text>
</comment>
<evidence type="ECO:0000256" key="1">
    <source>
        <dbReference type="ARBA" id="ARBA00009437"/>
    </source>
</evidence>
<dbReference type="RefSeq" id="WP_078744244.1">
    <property type="nucleotide sequence ID" value="NZ_FUXG01000003.1"/>
</dbReference>
<evidence type="ECO:0000313" key="6">
    <source>
        <dbReference type="EMBL" id="OPX56265.1"/>
    </source>
</evidence>
<dbReference type="GO" id="GO:0003700">
    <property type="term" value="F:DNA-binding transcription factor activity"/>
    <property type="evidence" value="ECO:0007669"/>
    <property type="project" value="InterPro"/>
</dbReference>
<keyword evidence="3" id="KW-0238">DNA-binding</keyword>
<accession>A0A1T4M329</accession>
<dbReference type="InterPro" id="IPR036388">
    <property type="entry name" value="WH-like_DNA-bd_sf"/>
</dbReference>
<dbReference type="OrthoDB" id="9815676at2"/>
<dbReference type="GO" id="GO:0043565">
    <property type="term" value="F:sequence-specific DNA binding"/>
    <property type="evidence" value="ECO:0007669"/>
    <property type="project" value="TreeGrafter"/>
</dbReference>
<proteinExistence type="inferred from homology"/>
<evidence type="ECO:0000256" key="2">
    <source>
        <dbReference type="ARBA" id="ARBA00023015"/>
    </source>
</evidence>
<dbReference type="InterPro" id="IPR036390">
    <property type="entry name" value="WH_DNA-bd_sf"/>
</dbReference>
<dbReference type="CDD" id="cd08422">
    <property type="entry name" value="PBP2_CrgA_like"/>
    <property type="match status" value="1"/>
</dbReference>